<comment type="caution">
    <text evidence="1">Lacks conserved residue(s) required for the propagation of feature annotation.</text>
</comment>
<dbReference type="Gene3D" id="2.60.60.20">
    <property type="entry name" value="PLAT/LH2 domain"/>
    <property type="match status" value="1"/>
</dbReference>
<dbReference type="SMART" id="SM00308">
    <property type="entry name" value="LH2"/>
    <property type="match status" value="1"/>
</dbReference>
<evidence type="ECO:0000256" key="1">
    <source>
        <dbReference type="PROSITE-ProRule" id="PRU00152"/>
    </source>
</evidence>
<dbReference type="PROSITE" id="PS50095">
    <property type="entry name" value="PLAT"/>
    <property type="match status" value="1"/>
</dbReference>
<organism evidence="3 4">
    <name type="scientific">Trifolium subterraneum</name>
    <name type="common">Subterranean clover</name>
    <dbReference type="NCBI Taxonomy" id="3900"/>
    <lineage>
        <taxon>Eukaryota</taxon>
        <taxon>Viridiplantae</taxon>
        <taxon>Streptophyta</taxon>
        <taxon>Embryophyta</taxon>
        <taxon>Tracheophyta</taxon>
        <taxon>Spermatophyta</taxon>
        <taxon>Magnoliopsida</taxon>
        <taxon>eudicotyledons</taxon>
        <taxon>Gunneridae</taxon>
        <taxon>Pentapetalae</taxon>
        <taxon>rosids</taxon>
        <taxon>fabids</taxon>
        <taxon>Fabales</taxon>
        <taxon>Fabaceae</taxon>
        <taxon>Papilionoideae</taxon>
        <taxon>50 kb inversion clade</taxon>
        <taxon>NPAAA clade</taxon>
        <taxon>Hologalegina</taxon>
        <taxon>IRL clade</taxon>
        <taxon>Trifolieae</taxon>
        <taxon>Trifolium</taxon>
    </lineage>
</organism>
<protein>
    <recommendedName>
        <fullName evidence="2">PLAT domain-containing protein</fullName>
    </recommendedName>
</protein>
<proteinExistence type="predicted"/>
<dbReference type="Pfam" id="PF01477">
    <property type="entry name" value="PLAT"/>
    <property type="match status" value="1"/>
</dbReference>
<dbReference type="EMBL" id="DF973946">
    <property type="protein sequence ID" value="GAU42919.1"/>
    <property type="molecule type" value="Genomic_DNA"/>
</dbReference>
<name>A0A2Z6PDP5_TRISU</name>
<accession>A0A2Z6PDP5</accession>
<evidence type="ECO:0000259" key="2">
    <source>
        <dbReference type="PROSITE" id="PS50095"/>
    </source>
</evidence>
<evidence type="ECO:0000313" key="3">
    <source>
        <dbReference type="EMBL" id="GAU42919.1"/>
    </source>
</evidence>
<evidence type="ECO:0000313" key="4">
    <source>
        <dbReference type="Proteomes" id="UP000242715"/>
    </source>
</evidence>
<dbReference type="AlphaFoldDB" id="A0A2Z6PDP5"/>
<dbReference type="InterPro" id="IPR036392">
    <property type="entry name" value="PLAT/LH2_dom_sf"/>
</dbReference>
<keyword evidence="4" id="KW-1185">Reference proteome</keyword>
<gene>
    <name evidence="3" type="ORF">TSUD_86570</name>
</gene>
<dbReference type="OrthoDB" id="1647310at2759"/>
<dbReference type="SUPFAM" id="SSF49723">
    <property type="entry name" value="Lipase/lipooxygenase domain (PLAT/LH2 domain)"/>
    <property type="match status" value="1"/>
</dbReference>
<sequence>MAGTKHVMVMNCMPQNKIDGLQGSTPLSLSHSIKKHKLVYSWSMNGSKSKTKFRVMNQKGKQIAPQDETEDITSTKFTALVSVRNSSDNNDKAFVNNILSIFMPQNHSKGCVVLQLVSTKLDPRSMEPKLSQETVLEFSKLLLEDKRSKSSTYKVEFIVDSDFGVPGAVTAVNYYDNEFFLETINIKEKEKISFSSKSWVQPNKLDPHKRVFFVNKVRLSCCMNPK</sequence>
<reference evidence="4" key="1">
    <citation type="journal article" date="2017" name="Front. Plant Sci.">
        <title>Climate Clever Clovers: New Paradigm to Reduce the Environmental Footprint of Ruminants by Breeding Low Methanogenic Forages Utilizing Haplotype Variation.</title>
        <authorList>
            <person name="Kaur P."/>
            <person name="Appels R."/>
            <person name="Bayer P.E."/>
            <person name="Keeble-Gagnere G."/>
            <person name="Wang J."/>
            <person name="Hirakawa H."/>
            <person name="Shirasawa K."/>
            <person name="Vercoe P."/>
            <person name="Stefanova K."/>
            <person name="Durmic Z."/>
            <person name="Nichols P."/>
            <person name="Revell C."/>
            <person name="Isobe S.N."/>
            <person name="Edwards D."/>
            <person name="Erskine W."/>
        </authorList>
    </citation>
    <scope>NUCLEOTIDE SEQUENCE [LARGE SCALE GENOMIC DNA]</scope>
    <source>
        <strain evidence="4">cv. Daliak</strain>
    </source>
</reference>
<dbReference type="Proteomes" id="UP000242715">
    <property type="component" value="Unassembled WGS sequence"/>
</dbReference>
<feature type="domain" description="PLAT" evidence="2">
    <location>
        <begin position="95"/>
        <end position="214"/>
    </location>
</feature>
<dbReference type="InterPro" id="IPR001024">
    <property type="entry name" value="PLAT/LH2_dom"/>
</dbReference>